<dbReference type="AlphaFoldDB" id="A0A3B0C097"/>
<dbReference type="OrthoDB" id="9789241at2"/>
<evidence type="ECO:0000256" key="3">
    <source>
        <dbReference type="ARBA" id="ARBA00022448"/>
    </source>
</evidence>
<keyword evidence="4 11" id="KW-0138">CF(0)</keyword>
<dbReference type="Gene3D" id="1.20.120.220">
    <property type="entry name" value="ATP synthase, F0 complex, subunit A"/>
    <property type="match status" value="1"/>
</dbReference>
<organism evidence="13 14">
    <name type="scientific">Paenibacillus ginsengarvi</name>
    <dbReference type="NCBI Taxonomy" id="400777"/>
    <lineage>
        <taxon>Bacteria</taxon>
        <taxon>Bacillati</taxon>
        <taxon>Bacillota</taxon>
        <taxon>Bacilli</taxon>
        <taxon>Bacillales</taxon>
        <taxon>Paenibacillaceae</taxon>
        <taxon>Paenibacillus</taxon>
    </lineage>
</organism>
<evidence type="ECO:0000256" key="7">
    <source>
        <dbReference type="ARBA" id="ARBA00022989"/>
    </source>
</evidence>
<evidence type="ECO:0000256" key="6">
    <source>
        <dbReference type="ARBA" id="ARBA00022781"/>
    </source>
</evidence>
<dbReference type="PRINTS" id="PR00123">
    <property type="entry name" value="ATPASEA"/>
</dbReference>
<dbReference type="GO" id="GO:0005886">
    <property type="term" value="C:plasma membrane"/>
    <property type="evidence" value="ECO:0007669"/>
    <property type="project" value="UniProtKB-SubCell"/>
</dbReference>
<keyword evidence="13" id="KW-0378">Hydrolase</keyword>
<evidence type="ECO:0000256" key="12">
    <source>
        <dbReference type="RuleBase" id="RU000483"/>
    </source>
</evidence>
<feature type="transmembrane region" description="Helical" evidence="11">
    <location>
        <begin position="209"/>
        <end position="234"/>
    </location>
</feature>
<feature type="transmembrane region" description="Helical" evidence="11">
    <location>
        <begin position="80"/>
        <end position="103"/>
    </location>
</feature>
<evidence type="ECO:0000313" key="13">
    <source>
        <dbReference type="EMBL" id="RKN78830.1"/>
    </source>
</evidence>
<sequence length="269" mass="29902">MDHLKPLIHLNLFGNDVRFDLSAILMIVVTSVIVFILARAAVRKASVTDPGKMQNFMEWVIEFVEGIIGTSMDMKKGKAFLSLGLTLIMFIFVGNMLGLPAAVVTEHHHPSSFLGNEFVTQQDIDHAEAEATRKGEEFHGAEVLWWKSPTADVGVTMALALMVVVLTHFMGMTRNTRHYWKHYIDPNPAFLPLNLIKEVSKPLSLGLRLYGNIFAGEVMISVIMGLGVVGIPALVVWQGFSMFVGAIQSFVFVMLTMVYMSQAIVHEDH</sequence>
<dbReference type="InterPro" id="IPR045082">
    <property type="entry name" value="ATP_syn_F0_a_bact/chloroplast"/>
</dbReference>
<dbReference type="PROSITE" id="PS00449">
    <property type="entry name" value="ATPASE_A"/>
    <property type="match status" value="1"/>
</dbReference>
<keyword evidence="8 11" id="KW-0406">Ion transport</keyword>
<evidence type="ECO:0000256" key="11">
    <source>
        <dbReference type="HAMAP-Rule" id="MF_01393"/>
    </source>
</evidence>
<comment type="caution">
    <text evidence="13">The sequence shown here is derived from an EMBL/GenBank/DDBJ whole genome shotgun (WGS) entry which is preliminary data.</text>
</comment>
<evidence type="ECO:0000256" key="8">
    <source>
        <dbReference type="ARBA" id="ARBA00023065"/>
    </source>
</evidence>
<feature type="transmembrane region" description="Helical" evidence="11">
    <location>
        <begin position="21"/>
        <end position="42"/>
    </location>
</feature>
<keyword evidence="6 11" id="KW-0375">Hydrogen ion transport</keyword>
<dbReference type="InterPro" id="IPR035908">
    <property type="entry name" value="F0_ATP_A_sf"/>
</dbReference>
<dbReference type="PANTHER" id="PTHR42823:SF3">
    <property type="entry name" value="ATP SYNTHASE SUBUNIT A, CHLOROPLASTIC"/>
    <property type="match status" value="1"/>
</dbReference>
<keyword evidence="3 11" id="KW-0813">Transport</keyword>
<comment type="function">
    <text evidence="11 12">Key component of the proton channel; it plays a direct role in the translocation of protons across the membrane.</text>
</comment>
<evidence type="ECO:0000256" key="2">
    <source>
        <dbReference type="ARBA" id="ARBA00006810"/>
    </source>
</evidence>
<dbReference type="CDD" id="cd00310">
    <property type="entry name" value="ATP-synt_Fo_a_6"/>
    <property type="match status" value="1"/>
</dbReference>
<evidence type="ECO:0000256" key="9">
    <source>
        <dbReference type="ARBA" id="ARBA00023136"/>
    </source>
</evidence>
<accession>A0A3B0C097</accession>
<dbReference type="HAMAP" id="MF_01393">
    <property type="entry name" value="ATP_synth_a_bact"/>
    <property type="match status" value="1"/>
</dbReference>
<dbReference type="NCBIfam" id="TIGR01131">
    <property type="entry name" value="ATP_synt_6_or_A"/>
    <property type="match status" value="1"/>
</dbReference>
<protein>
    <recommendedName>
        <fullName evidence="11 12">ATP synthase subunit a</fullName>
    </recommendedName>
    <alternativeName>
        <fullName evidence="11">ATP synthase F0 sector subunit a</fullName>
    </alternativeName>
    <alternativeName>
        <fullName evidence="11">F-ATPase subunit 6</fullName>
    </alternativeName>
</protein>
<evidence type="ECO:0000313" key="14">
    <source>
        <dbReference type="Proteomes" id="UP000282311"/>
    </source>
</evidence>
<evidence type="ECO:0000256" key="10">
    <source>
        <dbReference type="ARBA" id="ARBA00023310"/>
    </source>
</evidence>
<dbReference type="InterPro" id="IPR000568">
    <property type="entry name" value="ATP_synth_F0_asu"/>
</dbReference>
<evidence type="ECO:0000256" key="1">
    <source>
        <dbReference type="ARBA" id="ARBA00004141"/>
    </source>
</evidence>
<gene>
    <name evidence="11 13" type="primary">atpB</name>
    <name evidence="13" type="ORF">D7M11_22395</name>
</gene>
<dbReference type="PANTHER" id="PTHR42823">
    <property type="entry name" value="ATP SYNTHASE SUBUNIT A, CHLOROPLASTIC"/>
    <property type="match status" value="1"/>
</dbReference>
<dbReference type="GO" id="GO:0045259">
    <property type="term" value="C:proton-transporting ATP synthase complex"/>
    <property type="evidence" value="ECO:0007669"/>
    <property type="project" value="UniProtKB-KW"/>
</dbReference>
<reference evidence="13 14" key="1">
    <citation type="journal article" date="2007" name="Int. J. Syst. Evol. Microbiol.">
        <title>Paenibacillus ginsengarvi sp. nov., isolated from soil from ginseng cultivation.</title>
        <authorList>
            <person name="Yoon M.H."/>
            <person name="Ten L.N."/>
            <person name="Im W.T."/>
        </authorList>
    </citation>
    <scope>NUCLEOTIDE SEQUENCE [LARGE SCALE GENOMIC DNA]</scope>
    <source>
        <strain evidence="13 14">KCTC 13059</strain>
    </source>
</reference>
<evidence type="ECO:0000256" key="5">
    <source>
        <dbReference type="ARBA" id="ARBA00022692"/>
    </source>
</evidence>
<dbReference type="Proteomes" id="UP000282311">
    <property type="component" value="Unassembled WGS sequence"/>
</dbReference>
<keyword evidence="7 11" id="KW-1133">Transmembrane helix</keyword>
<keyword evidence="10 11" id="KW-0066">ATP synthesis</keyword>
<dbReference type="RefSeq" id="WP_120749491.1">
    <property type="nucleotide sequence ID" value="NZ_RBAH01000018.1"/>
</dbReference>
<dbReference type="InterPro" id="IPR023011">
    <property type="entry name" value="ATP_synth_F0_asu_AS"/>
</dbReference>
<proteinExistence type="inferred from homology"/>
<comment type="similarity">
    <text evidence="2 11 12">Belongs to the ATPase A chain family.</text>
</comment>
<name>A0A3B0C097_9BACL</name>
<feature type="transmembrane region" description="Helical" evidence="11">
    <location>
        <begin position="153"/>
        <end position="171"/>
    </location>
</feature>
<feature type="transmembrane region" description="Helical" evidence="11">
    <location>
        <begin position="240"/>
        <end position="260"/>
    </location>
</feature>
<keyword evidence="14" id="KW-1185">Reference proteome</keyword>
<keyword evidence="9 11" id="KW-0472">Membrane</keyword>
<evidence type="ECO:0000256" key="4">
    <source>
        <dbReference type="ARBA" id="ARBA00022547"/>
    </source>
</evidence>
<dbReference type="GO" id="GO:0016787">
    <property type="term" value="F:hydrolase activity"/>
    <property type="evidence" value="ECO:0007669"/>
    <property type="project" value="UniProtKB-KW"/>
</dbReference>
<dbReference type="Pfam" id="PF00119">
    <property type="entry name" value="ATP-synt_A"/>
    <property type="match status" value="1"/>
</dbReference>
<keyword evidence="5 11" id="KW-0812">Transmembrane</keyword>
<comment type="subcellular location">
    <subcellularLocation>
        <location evidence="11 12">Cell membrane</location>
        <topology evidence="11 12">Multi-pass membrane protein</topology>
    </subcellularLocation>
    <subcellularLocation>
        <location evidence="1">Membrane</location>
        <topology evidence="1">Multi-pass membrane protein</topology>
    </subcellularLocation>
</comment>
<dbReference type="EMBL" id="RBAH01000018">
    <property type="protein sequence ID" value="RKN78830.1"/>
    <property type="molecule type" value="Genomic_DNA"/>
</dbReference>
<keyword evidence="11" id="KW-1003">Cell membrane</keyword>
<dbReference type="SUPFAM" id="SSF81336">
    <property type="entry name" value="F1F0 ATP synthase subunit A"/>
    <property type="match status" value="1"/>
</dbReference>
<dbReference type="GO" id="GO:0042777">
    <property type="term" value="P:proton motive force-driven plasma membrane ATP synthesis"/>
    <property type="evidence" value="ECO:0007669"/>
    <property type="project" value="TreeGrafter"/>
</dbReference>
<dbReference type="GO" id="GO:0046933">
    <property type="term" value="F:proton-transporting ATP synthase activity, rotational mechanism"/>
    <property type="evidence" value="ECO:0007669"/>
    <property type="project" value="UniProtKB-UniRule"/>
</dbReference>